<organism evidence="1 2">
    <name type="scientific">Acinetobacter tianfuensis</name>
    <dbReference type="NCBI Taxonomy" id="2419603"/>
    <lineage>
        <taxon>Bacteria</taxon>
        <taxon>Pseudomonadati</taxon>
        <taxon>Pseudomonadota</taxon>
        <taxon>Gammaproteobacteria</taxon>
        <taxon>Moraxellales</taxon>
        <taxon>Moraxellaceae</taxon>
        <taxon>Acinetobacter</taxon>
    </lineage>
</organism>
<gene>
    <name evidence="1" type="ORF">D7V32_01585</name>
</gene>
<dbReference type="EMBL" id="RAXV01000002">
    <property type="protein sequence ID" value="RKG33970.1"/>
    <property type="molecule type" value="Genomic_DNA"/>
</dbReference>
<protein>
    <submittedName>
        <fullName evidence="1">Uncharacterized protein</fullName>
    </submittedName>
</protein>
<dbReference type="RefSeq" id="WP_120401176.1">
    <property type="nucleotide sequence ID" value="NZ_RAXV01000002.1"/>
</dbReference>
<comment type="caution">
    <text evidence="1">The sequence shown here is derived from an EMBL/GenBank/DDBJ whole genome shotgun (WGS) entry which is preliminary data.</text>
</comment>
<reference evidence="1 2" key="1">
    <citation type="submission" date="2018-09" db="EMBL/GenBank/DDBJ databases">
        <title>The draft genome of Acinetobacter spp. strains.</title>
        <authorList>
            <person name="Qin J."/>
            <person name="Feng Y."/>
            <person name="Zong Z."/>
        </authorList>
    </citation>
    <scope>NUCLEOTIDE SEQUENCE [LARGE SCALE GENOMIC DNA]</scope>
    <source>
        <strain evidence="1 2">WCHAc060012</strain>
    </source>
</reference>
<keyword evidence="2" id="KW-1185">Reference proteome</keyword>
<evidence type="ECO:0000313" key="2">
    <source>
        <dbReference type="Proteomes" id="UP000282388"/>
    </source>
</evidence>
<dbReference type="Proteomes" id="UP000282388">
    <property type="component" value="Unassembled WGS sequence"/>
</dbReference>
<dbReference type="AlphaFoldDB" id="A0A3A8ETE0"/>
<accession>A0A3A8ETE0</accession>
<evidence type="ECO:0000313" key="1">
    <source>
        <dbReference type="EMBL" id="RKG33970.1"/>
    </source>
</evidence>
<proteinExistence type="predicted"/>
<dbReference type="OrthoDB" id="6705744at2"/>
<dbReference type="PROSITE" id="PS51257">
    <property type="entry name" value="PROKAR_LIPOPROTEIN"/>
    <property type="match status" value="1"/>
</dbReference>
<sequence length="283" mass="31654">MQKTLLFLAAAAGLAGCQVTGERGSLYQNVLGGFGPKTKHIQLNPELNSFSLTVPLSAYNELDLNKGLISNAPFFNQLKQDRYWSVHHIYDAQFRRLAQDRVKIKVCNTVSADHRRSANDSSSCADIQMRVAYDRLSDGMRLTFKPITADISTEDFGFFIKNAAPELFKNAEQLNTATLIKTFGYEDALTVSSKRTISSLSNVLVKNGYTVTTQNIANEKIYLSSFELKSADAKVFSILNCRTVAAKNSSSTSCKYALFSPYAINDYRIYNKEITRKINQLFK</sequence>
<name>A0A3A8ETE0_9GAMM</name>